<gene>
    <name evidence="7" type="ORF">MEDL_4814</name>
</gene>
<accession>A0A8S3Q086</accession>
<evidence type="ECO:0000256" key="1">
    <source>
        <dbReference type="ARBA" id="ARBA00005429"/>
    </source>
</evidence>
<dbReference type="PROSITE" id="PS51716">
    <property type="entry name" value="G_IRG"/>
    <property type="match status" value="1"/>
</dbReference>
<organism evidence="7 8">
    <name type="scientific">Mytilus edulis</name>
    <name type="common">Blue mussel</name>
    <dbReference type="NCBI Taxonomy" id="6550"/>
    <lineage>
        <taxon>Eukaryota</taxon>
        <taxon>Metazoa</taxon>
        <taxon>Spiralia</taxon>
        <taxon>Lophotrochozoa</taxon>
        <taxon>Mollusca</taxon>
        <taxon>Bivalvia</taxon>
        <taxon>Autobranchia</taxon>
        <taxon>Pteriomorphia</taxon>
        <taxon>Mytilida</taxon>
        <taxon>Mytiloidea</taxon>
        <taxon>Mytilidae</taxon>
        <taxon>Mytilinae</taxon>
        <taxon>Mytilus</taxon>
    </lineage>
</organism>
<keyword evidence="2" id="KW-0547">Nucleotide-binding</keyword>
<dbReference type="GO" id="GO:0005525">
    <property type="term" value="F:GTP binding"/>
    <property type="evidence" value="ECO:0007669"/>
    <property type="project" value="UniProtKB-KW"/>
</dbReference>
<keyword evidence="8" id="KW-1185">Reference proteome</keyword>
<dbReference type="GO" id="GO:0016787">
    <property type="term" value="F:hydrolase activity"/>
    <property type="evidence" value="ECO:0007669"/>
    <property type="project" value="UniProtKB-KW"/>
</dbReference>
<evidence type="ECO:0000313" key="8">
    <source>
        <dbReference type="Proteomes" id="UP000683360"/>
    </source>
</evidence>
<name>A0A8S3Q086_MYTED</name>
<dbReference type="InterPro" id="IPR051515">
    <property type="entry name" value="IRG"/>
</dbReference>
<dbReference type="InterPro" id="IPR030385">
    <property type="entry name" value="G_IRG_dom"/>
</dbReference>
<keyword evidence="5" id="KW-0812">Transmembrane</keyword>
<keyword evidence="3" id="KW-0378">Hydrolase</keyword>
<dbReference type="Gene3D" id="3.40.50.300">
    <property type="entry name" value="P-loop containing nucleotide triphosphate hydrolases"/>
    <property type="match status" value="1"/>
</dbReference>
<comment type="caution">
    <text evidence="7">The sequence shown here is derived from an EMBL/GenBank/DDBJ whole genome shotgun (WGS) entry which is preliminary data.</text>
</comment>
<protein>
    <recommendedName>
        <fullName evidence="6">IRG-type G domain-containing protein</fullName>
    </recommendedName>
</protein>
<feature type="transmembrane region" description="Helical" evidence="5">
    <location>
        <begin position="203"/>
        <end position="223"/>
    </location>
</feature>
<feature type="domain" description="IRG-type G" evidence="6">
    <location>
        <begin position="58"/>
        <end position="240"/>
    </location>
</feature>
<keyword evidence="5" id="KW-0472">Membrane</keyword>
<comment type="similarity">
    <text evidence="1">Belongs to the TRAFAC class dynamin-like GTPase superfamily. IRG family.</text>
</comment>
<dbReference type="Proteomes" id="UP000683360">
    <property type="component" value="Unassembled WGS sequence"/>
</dbReference>
<dbReference type="PANTHER" id="PTHR32341">
    <property type="entry name" value="INTERFERON-INDUCIBLE GTPASE"/>
    <property type="match status" value="1"/>
</dbReference>
<dbReference type="PANTHER" id="PTHR32341:SF10">
    <property type="entry name" value="INTERFERON-INDUCIBLE GTPASE 5"/>
    <property type="match status" value="1"/>
</dbReference>
<evidence type="ECO:0000313" key="7">
    <source>
        <dbReference type="EMBL" id="CAG2189403.1"/>
    </source>
</evidence>
<reference evidence="7" key="1">
    <citation type="submission" date="2021-03" db="EMBL/GenBank/DDBJ databases">
        <authorList>
            <person name="Bekaert M."/>
        </authorList>
    </citation>
    <scope>NUCLEOTIDE SEQUENCE</scope>
</reference>
<dbReference type="Pfam" id="PF05049">
    <property type="entry name" value="IIGP"/>
    <property type="match status" value="1"/>
</dbReference>
<evidence type="ECO:0000259" key="6">
    <source>
        <dbReference type="PROSITE" id="PS51716"/>
    </source>
</evidence>
<dbReference type="GO" id="GO:0016020">
    <property type="term" value="C:membrane"/>
    <property type="evidence" value="ECO:0007669"/>
    <property type="project" value="InterPro"/>
</dbReference>
<dbReference type="SUPFAM" id="SSF52540">
    <property type="entry name" value="P-loop containing nucleoside triphosphate hydrolases"/>
    <property type="match status" value="1"/>
</dbReference>
<feature type="transmembrane region" description="Helical" evidence="5">
    <location>
        <begin position="136"/>
        <end position="157"/>
    </location>
</feature>
<keyword evidence="5" id="KW-1133">Transmembrane helix</keyword>
<dbReference type="InterPro" id="IPR027417">
    <property type="entry name" value="P-loop_NTPase"/>
</dbReference>
<dbReference type="AlphaFoldDB" id="A0A8S3Q086"/>
<proteinExistence type="inferred from homology"/>
<evidence type="ECO:0000256" key="3">
    <source>
        <dbReference type="ARBA" id="ARBA00022801"/>
    </source>
</evidence>
<sequence>MLAVWLLQDNDAIPNIEDYDLMSDSEDATHCNYAAEDIKPRLKYNDNPDKMMMKLRNQIIKFAVTGRSYTGKSTFINLVRDVHYGEPTFAETGHGDCTLIPTEYEHPRNSHITLTDLPGFGTDTVTKKKFLESIDLSVFDFVLIFLIVLLWKTIYGLSNNFKLSVLRIALLDQKIDLASKNANKEYVAKVPDVKKRHLSDIRLEAIVTSGLTTTANIGMAVLLSQADSLIPVIGTAIAAKATSVYVSAYLSNALLEMKNDAIAVYEHYTKH</sequence>
<feature type="transmembrane region" description="Helical" evidence="5">
    <location>
        <begin position="229"/>
        <end position="250"/>
    </location>
</feature>
<keyword evidence="4" id="KW-0342">GTP-binding</keyword>
<evidence type="ECO:0000256" key="5">
    <source>
        <dbReference type="SAM" id="Phobius"/>
    </source>
</evidence>
<dbReference type="InterPro" id="IPR007743">
    <property type="entry name" value="Immunity-related_GTPase-like"/>
</dbReference>
<evidence type="ECO:0000256" key="4">
    <source>
        <dbReference type="ARBA" id="ARBA00023134"/>
    </source>
</evidence>
<evidence type="ECO:0000256" key="2">
    <source>
        <dbReference type="ARBA" id="ARBA00022741"/>
    </source>
</evidence>
<dbReference type="OrthoDB" id="6135243at2759"/>
<dbReference type="EMBL" id="CAJPWZ010000293">
    <property type="protein sequence ID" value="CAG2189403.1"/>
    <property type="molecule type" value="Genomic_DNA"/>
</dbReference>